<dbReference type="EMBL" id="CP023690">
    <property type="protein sequence ID" value="QEV58573.1"/>
    <property type="molecule type" value="Genomic_DNA"/>
</dbReference>
<dbReference type="KEGG" id="sspb:CP982_07480"/>
<reference evidence="2 3" key="1">
    <citation type="submission" date="2017-09" db="EMBL/GenBank/DDBJ databases">
        <authorList>
            <person name="Lee N."/>
            <person name="Cho B.-K."/>
        </authorList>
    </citation>
    <scope>NUCLEOTIDE SEQUENCE [LARGE SCALE GENOMIC DNA]</scope>
    <source>
        <strain evidence="2 3">ATCC 27465</strain>
    </source>
</reference>
<keyword evidence="4" id="KW-1185">Reference proteome</keyword>
<dbReference type="EMBL" id="JACHJD010000018">
    <property type="protein sequence ID" value="MBB5108319.1"/>
    <property type="molecule type" value="Genomic_DNA"/>
</dbReference>
<evidence type="ECO:0000313" key="1">
    <source>
        <dbReference type="EMBL" id="MBB5108319.1"/>
    </source>
</evidence>
<accession>A0A5P2X0N3</accession>
<sequence>MPKTPTPEEIDAAARQVQRGGFLGRGSSRKADQLIDAAGEDGQAVAMQILSAAADHKPRWRR</sequence>
<organism evidence="2 3">
    <name type="scientific">Streptomyces spectabilis</name>
    <dbReference type="NCBI Taxonomy" id="68270"/>
    <lineage>
        <taxon>Bacteria</taxon>
        <taxon>Bacillati</taxon>
        <taxon>Actinomycetota</taxon>
        <taxon>Actinomycetes</taxon>
        <taxon>Kitasatosporales</taxon>
        <taxon>Streptomycetaceae</taxon>
        <taxon>Streptomyces</taxon>
    </lineage>
</organism>
<name>A0A5P2X0N3_STRST</name>
<reference evidence="1 4" key="2">
    <citation type="submission" date="2020-08" db="EMBL/GenBank/DDBJ databases">
        <title>Genomic Encyclopedia of Type Strains, Phase III (KMG-III): the genomes of soil and plant-associated and newly described type strains.</title>
        <authorList>
            <person name="Whitman W."/>
        </authorList>
    </citation>
    <scope>NUCLEOTIDE SEQUENCE [LARGE SCALE GENOMIC DNA]</scope>
    <source>
        <strain evidence="1 4">CECT 3146</strain>
    </source>
</reference>
<protein>
    <submittedName>
        <fullName evidence="2">Uncharacterized protein</fullName>
    </submittedName>
</protein>
<proteinExistence type="predicted"/>
<evidence type="ECO:0000313" key="3">
    <source>
        <dbReference type="Proteomes" id="UP000326505"/>
    </source>
</evidence>
<dbReference type="OrthoDB" id="9916005at2"/>
<dbReference type="Proteomes" id="UP000326505">
    <property type="component" value="Chromosome"/>
</dbReference>
<gene>
    <name evidence="2" type="ORF">CP982_07480</name>
    <name evidence="1" type="ORF">FHS40_007440</name>
</gene>
<dbReference type="Proteomes" id="UP000549009">
    <property type="component" value="Unassembled WGS sequence"/>
</dbReference>
<dbReference type="RefSeq" id="WP_150509776.1">
    <property type="nucleotide sequence ID" value="NZ_BMSQ01000020.1"/>
</dbReference>
<evidence type="ECO:0000313" key="4">
    <source>
        <dbReference type="Proteomes" id="UP000549009"/>
    </source>
</evidence>
<dbReference type="AlphaFoldDB" id="A0A5P2X0N3"/>
<evidence type="ECO:0000313" key="2">
    <source>
        <dbReference type="EMBL" id="QEV58573.1"/>
    </source>
</evidence>